<comment type="similarity">
    <text evidence="2">Belongs to the iron-containing alcohol dehydrogenase family.</text>
</comment>
<evidence type="ECO:0000256" key="3">
    <source>
        <dbReference type="ARBA" id="ARBA00023002"/>
    </source>
</evidence>
<dbReference type="AlphaFoldDB" id="A0A9X2EMY5"/>
<feature type="domain" description="Alcohol dehydrogenase iron-type/glycerol dehydrogenase GldA" evidence="4">
    <location>
        <begin position="16"/>
        <end position="188"/>
    </location>
</feature>
<evidence type="ECO:0000259" key="5">
    <source>
        <dbReference type="Pfam" id="PF25137"/>
    </source>
</evidence>
<dbReference type="GO" id="GO:0004022">
    <property type="term" value="F:alcohol dehydrogenase (NAD+) activity"/>
    <property type="evidence" value="ECO:0007669"/>
    <property type="project" value="TreeGrafter"/>
</dbReference>
<organism evidence="6 7">
    <name type="scientific">Microbulbifer okhotskensis</name>
    <dbReference type="NCBI Taxonomy" id="2926617"/>
    <lineage>
        <taxon>Bacteria</taxon>
        <taxon>Pseudomonadati</taxon>
        <taxon>Pseudomonadota</taxon>
        <taxon>Gammaproteobacteria</taxon>
        <taxon>Cellvibrionales</taxon>
        <taxon>Microbulbiferaceae</taxon>
        <taxon>Microbulbifer</taxon>
    </lineage>
</organism>
<dbReference type="GO" id="GO:0046872">
    <property type="term" value="F:metal ion binding"/>
    <property type="evidence" value="ECO:0007669"/>
    <property type="project" value="InterPro"/>
</dbReference>
<gene>
    <name evidence="6" type="ORF">MO867_09860</name>
</gene>
<sequence>MSEETVDKYHGNWNFPTTIWVGPGRVSELADACLELNIRKPLLVTDPILATLPILDSALASCQQVSLPVSIFSRIKGNPNEVNISDGVKILREKNCDGVIALGGGSALDAGKAIALMAGQRRSIWDFEDIDDNYRQVDPSGILPLVAVPTTAGTGSEVGRVAVITDDKAQVKRMIFHPQMMPDIVILDAQLTMGMSAELTAATGMDALSHNLESFYSLQYHPMAEGIALEGMRLVKEYLPRAYAIGAELEARQQMMVASCMGATAFQRGLGAIHALAHPLGALYDKHHGLLNAILMPYVLIANRPAIQVPMGHLALYLQLAGNEMFDSGFDAVLNWILGLRKQLGIPTCLAEIGIDDTDADRIGMLAATESSAHTNPMRFNDIEYRDIFLRACKGNITL</sequence>
<dbReference type="Pfam" id="PF25137">
    <property type="entry name" value="ADH_Fe_C"/>
    <property type="match status" value="1"/>
</dbReference>
<evidence type="ECO:0000259" key="4">
    <source>
        <dbReference type="Pfam" id="PF00465"/>
    </source>
</evidence>
<evidence type="ECO:0000256" key="2">
    <source>
        <dbReference type="ARBA" id="ARBA00007358"/>
    </source>
</evidence>
<name>A0A9X2EMY5_9GAMM</name>
<dbReference type="EMBL" id="JALBWM010000034">
    <property type="protein sequence ID" value="MCO1334644.1"/>
    <property type="molecule type" value="Genomic_DNA"/>
</dbReference>
<dbReference type="FunFam" id="3.40.50.1970:FF:000003">
    <property type="entry name" value="Alcohol dehydrogenase, iron-containing"/>
    <property type="match status" value="1"/>
</dbReference>
<dbReference type="Gene3D" id="1.20.1090.10">
    <property type="entry name" value="Dehydroquinate synthase-like - alpha domain"/>
    <property type="match status" value="1"/>
</dbReference>
<dbReference type="Gene3D" id="3.40.50.1970">
    <property type="match status" value="1"/>
</dbReference>
<proteinExistence type="inferred from homology"/>
<evidence type="ECO:0000313" key="6">
    <source>
        <dbReference type="EMBL" id="MCO1334644.1"/>
    </source>
</evidence>
<dbReference type="Pfam" id="PF00465">
    <property type="entry name" value="Fe-ADH"/>
    <property type="match status" value="1"/>
</dbReference>
<accession>A0A9X2EMY5</accession>
<dbReference type="PANTHER" id="PTHR11496:SF102">
    <property type="entry name" value="ALCOHOL DEHYDROGENASE 4"/>
    <property type="match status" value="1"/>
</dbReference>
<comment type="cofactor">
    <cofactor evidence="1">
        <name>Fe cation</name>
        <dbReference type="ChEBI" id="CHEBI:24875"/>
    </cofactor>
</comment>
<dbReference type="RefSeq" id="WP_252466234.1">
    <property type="nucleotide sequence ID" value="NZ_JALBWM010000034.1"/>
</dbReference>
<dbReference type="InterPro" id="IPR039697">
    <property type="entry name" value="Alcohol_dehydrogenase_Fe"/>
</dbReference>
<dbReference type="FunFam" id="1.20.1090.10:FF:000001">
    <property type="entry name" value="Aldehyde-alcohol dehydrogenase"/>
    <property type="match status" value="1"/>
</dbReference>
<dbReference type="PANTHER" id="PTHR11496">
    <property type="entry name" value="ALCOHOL DEHYDROGENASE"/>
    <property type="match status" value="1"/>
</dbReference>
<comment type="caution">
    <text evidence="6">The sequence shown here is derived from an EMBL/GenBank/DDBJ whole genome shotgun (WGS) entry which is preliminary data.</text>
</comment>
<protein>
    <submittedName>
        <fullName evidence="6">Iron-containing alcohol dehydrogenase</fullName>
    </submittedName>
</protein>
<dbReference type="CDD" id="cd14861">
    <property type="entry name" value="Fe-ADH-like"/>
    <property type="match status" value="1"/>
</dbReference>
<dbReference type="InterPro" id="IPR001670">
    <property type="entry name" value="ADH_Fe/GldA"/>
</dbReference>
<dbReference type="InterPro" id="IPR056798">
    <property type="entry name" value="ADH_Fe_C"/>
</dbReference>
<keyword evidence="3" id="KW-0560">Oxidoreductase</keyword>
<dbReference type="SUPFAM" id="SSF56796">
    <property type="entry name" value="Dehydroquinate synthase-like"/>
    <property type="match status" value="1"/>
</dbReference>
<reference evidence="6" key="1">
    <citation type="journal article" date="2022" name="Arch. Microbiol.">
        <title>Microbulbifer okhotskensis sp. nov., isolated from a deep bottom sediment of the Okhotsk Sea.</title>
        <authorList>
            <person name="Romanenko L."/>
            <person name="Kurilenko V."/>
            <person name="Otstavnykh N."/>
            <person name="Velansky P."/>
            <person name="Isaeva M."/>
            <person name="Mikhailov V."/>
        </authorList>
    </citation>
    <scope>NUCLEOTIDE SEQUENCE</scope>
    <source>
        <strain evidence="6">OS29</strain>
    </source>
</reference>
<evidence type="ECO:0000313" key="7">
    <source>
        <dbReference type="Proteomes" id="UP001139028"/>
    </source>
</evidence>
<dbReference type="Proteomes" id="UP001139028">
    <property type="component" value="Unassembled WGS sequence"/>
</dbReference>
<feature type="domain" description="Fe-containing alcohol dehydrogenase-like C-terminal" evidence="5">
    <location>
        <begin position="200"/>
        <end position="389"/>
    </location>
</feature>
<keyword evidence="7" id="KW-1185">Reference proteome</keyword>
<evidence type="ECO:0000256" key="1">
    <source>
        <dbReference type="ARBA" id="ARBA00001962"/>
    </source>
</evidence>